<reference evidence="2" key="1">
    <citation type="submission" date="2016-12" db="EMBL/GenBank/DDBJ databases">
        <title>Comparative genomic analysis reveals the diversity, evolution, and environmental adaptation strategies of the genus Vibrio.</title>
        <authorList>
            <person name="Lin H."/>
            <person name="Wang X."/>
            <person name="Zhang X.-H."/>
        </authorList>
    </citation>
    <scope>NUCLEOTIDE SEQUENCE [LARGE SCALE GENOMIC DNA]</scope>
    <source>
        <strain evidence="2">QT6D1</strain>
    </source>
</reference>
<protein>
    <recommendedName>
        <fullName evidence="3">RHS repeat protein</fullName>
    </recommendedName>
</protein>
<dbReference type="KEGG" id="vsh:BSZ05_19615"/>
<proteinExistence type="predicted"/>
<evidence type="ECO:0000313" key="2">
    <source>
        <dbReference type="Proteomes" id="UP000197092"/>
    </source>
</evidence>
<dbReference type="Gene3D" id="2.180.10.10">
    <property type="entry name" value="RHS repeat-associated core"/>
    <property type="match status" value="1"/>
</dbReference>
<evidence type="ECO:0000313" key="1">
    <source>
        <dbReference type="EMBL" id="ASI92034.1"/>
    </source>
</evidence>
<accession>A0AAN1FJY9</accession>
<dbReference type="RefSeq" id="WP_088878068.1">
    <property type="nucleotide sequence ID" value="NZ_CP018309.1"/>
</dbReference>
<organism evidence="1 2">
    <name type="scientific">Vibrio mediterranei</name>
    <dbReference type="NCBI Taxonomy" id="689"/>
    <lineage>
        <taxon>Bacteria</taxon>
        <taxon>Pseudomonadati</taxon>
        <taxon>Pseudomonadota</taxon>
        <taxon>Gammaproteobacteria</taxon>
        <taxon>Vibrionales</taxon>
        <taxon>Vibrionaceae</taxon>
        <taxon>Vibrio</taxon>
    </lineage>
</organism>
<dbReference type="EMBL" id="CP018309">
    <property type="protein sequence ID" value="ASI92034.1"/>
    <property type="molecule type" value="Genomic_DNA"/>
</dbReference>
<dbReference type="Proteomes" id="UP000197092">
    <property type="component" value="Chromosome 2"/>
</dbReference>
<gene>
    <name evidence="1" type="ORF">BSZ05_19615</name>
</gene>
<sequence length="1300" mass="150625">MESSFFSESFNNVDEPMVNPANGTLSMRFKLASISSGINLPVTFDLYLDYRPIDGRVYNTELGYLRSWVLSYPRYIRSGDNTFVQLSNGSIQPISPSGELEYHKRQDIHIEYLGGNVSVHTYKDGTREYFFNNVITKKTSPIGHEITFNYDDIHRENPFLERIFNNQGDSIDISINGNVITITQTLDGTVRKVELHKKYNSHARASVLKDVIYKNNSIEPDPKQLKYSFTYEFLNGNYYISTSEFHNGNKIALTYDSIQVDDTKSVPFISKFSQGLSSAVYYRNISQNNYTGYQPGVPSNRYIDECFHKKGEYNYETEEVCNGISIKRIYNKFHCLIREVRYEVISLTGQEIVDKYFDYHNVDGDIYKQSAKYLELKSIYSLKTDSKGNEERKVEHYTSDDYGNITSITNSRGITTERYYSEAYEGALFKSNLYREVVSYAGKSKETIIEYTEHTGHSFDIPYTNTSFQSRCMLPTKFSLNGVRTKELSYVVDETIKVDLLAIDSKKLLTHKDTLDIKYNYSISLDKVGAIEIIETYSWSDFTATKKKLIRYNLNQIILELDFDNIETIYEYDTNNVLINKQTWSNTEYPYVEEYEYYLNESSTNRYVTKKDGSTITLKYDSKERKIEEKHNDFVTKTMSYTNIDDTASYTVHENAYDKSLTEGEGGQSMLEEYIKTYTVTDDLIQKSVCNYNGNSVVINRWLGTNSKETFANNGDVIEEIYNHDGELTQVKLNNNLYIENTLDIFNRVVSRNVYSELGSASESTFTYDDMDRVTQEIVNTSEGSDTYNYTYPSLYIDDVSKINVESTLVDFDNHPNREIDPLGRVISEGHFIYDTYRKIRNYHYRGGESIPYRISNMFGMTVYECEIDKGIISSETTYDSGSSYRNEFTYERDEYNRISRCIATRKSVKYLDYHIQYNLSNSSITETNTFFPSNASFALSTYFSRSGNRVTKKETHLDKDIKYHYDNFGRLIRKQYTDISGAIVNYDNEFDLPRNIILGAQIFDQEHKPIVFSIDFTYDSNGVELSRKFTIQDEVILRHSINKIDEISKKTHEEIISRSSDNSDDIRKRYIYSALGELSQSTIDKSSGTLVTDYKHGGISRIKSALGNDGRHKTFSYDGPSAMQSSDQLSVMSTERSSTRVSYDVLCNADRIGDISLTHDVYGKVIESASKPDHSNIHDEYEYFYNHKEQLVRLLKKSIYDGRIKQEIIYIYSNDKLIGEVDLTNNVKTLYIRFKEITLAKYSVKDTLTELTIFCTDRSGTVLATYAIKNRNRVYLDHNLEYMDYSDYGNNISWNYHEE</sequence>
<evidence type="ECO:0008006" key="3">
    <source>
        <dbReference type="Google" id="ProtNLM"/>
    </source>
</evidence>
<name>A0AAN1FJY9_9VIBR</name>